<feature type="domain" description="EGF-like" evidence="6">
    <location>
        <begin position="30"/>
        <end position="63"/>
    </location>
</feature>
<sequence>MLHRRMAPRRCLPLLLGTTVLATLLATPMFAVMCDGTCSGHGVCDLTVGRCNCFPGFIGTSCKYMQCPMGTAWADYASAVDTAHALAECSNMGSCDRTSGTCKCATGFEGAACERMSCPNCVNGRCVSMREAAALQDNTNFLVATTYNQWDADKIYGCQCDNGFTGYDCSQRMCARGDDPMTTGQVSEIQHLNCICNQCSGTFTLTFRRRTTINLSPTTTAAGLKAALEKLDNINGVNVVLSGTATTLCDSNGVTASITFTNNPGNLPALQLQNRLTGGTSTLSISAGGTAGVYGGVGASVDGTREELYCSNRGYCDTSTGLCACQPGFLSSNGAGASGALGDCGVGTATTCPTTSNGACDGHGTCSGTPTFVCTCYTGFQGFDCSQRTCPMGIAWFDGASATDTAHAMATCSNRGSCDTKTGLCTCMPMFTGAACDLLKCPGTPTCNGHGVCRTMQGLALASASNGVLIGATYGNTLNNPATWDYNKIQGCDCSLNYYLGPYSGALGGFRDYDCLSRFCPLGADPFDAGKVNEIQTITCTADGGSFTLTFRQQTTGTIAFNANGATLQAALQQLTAVVAVTVTIGAGTAVCSDTGVATTVEFTWAQGNLPMMTSTTTSLTLSTGVASLSIAETQAGTKANIECSARGECDRTVGVCKCFNQFLSSDGTGKIGTRGDCGYRSPYAGTLS</sequence>
<comment type="caution">
    <text evidence="4">Lacks conserved residue(s) required for the propagation of feature annotation.</text>
</comment>
<evidence type="ECO:0000256" key="5">
    <source>
        <dbReference type="SAM" id="SignalP"/>
    </source>
</evidence>
<feature type="disulfide bond" evidence="4">
    <location>
        <begin position="34"/>
        <end position="44"/>
    </location>
</feature>
<feature type="disulfide bond" evidence="4">
    <location>
        <begin position="104"/>
        <end position="113"/>
    </location>
</feature>
<evidence type="ECO:0000256" key="3">
    <source>
        <dbReference type="ARBA" id="ARBA00023157"/>
    </source>
</evidence>
<dbReference type="Pfam" id="PF07974">
    <property type="entry name" value="EGF_2"/>
    <property type="match status" value="3"/>
</dbReference>
<evidence type="ECO:0000313" key="7">
    <source>
        <dbReference type="EMBL" id="DAZ96183.1"/>
    </source>
</evidence>
<keyword evidence="2" id="KW-0677">Repeat</keyword>
<organism evidence="7 8">
    <name type="scientific">Lagenidium giganteum</name>
    <dbReference type="NCBI Taxonomy" id="4803"/>
    <lineage>
        <taxon>Eukaryota</taxon>
        <taxon>Sar</taxon>
        <taxon>Stramenopiles</taxon>
        <taxon>Oomycota</taxon>
        <taxon>Peronosporomycetes</taxon>
        <taxon>Pythiales</taxon>
        <taxon>Pythiaceae</taxon>
    </lineage>
</organism>
<dbReference type="SMART" id="SM00181">
    <property type="entry name" value="EGF"/>
    <property type="match status" value="5"/>
</dbReference>
<keyword evidence="1 4" id="KW-0245">EGF-like domain</keyword>
<dbReference type="Gene3D" id="2.170.300.10">
    <property type="entry name" value="Tie2 ligand-binding domain superfamily"/>
    <property type="match status" value="1"/>
</dbReference>
<comment type="caution">
    <text evidence="7">The sequence shown here is derived from an EMBL/GenBank/DDBJ whole genome shotgun (WGS) entry which is preliminary data.</text>
</comment>
<protein>
    <recommendedName>
        <fullName evidence="6">EGF-like domain-containing protein</fullName>
    </recommendedName>
</protein>
<feature type="domain" description="EGF-like" evidence="6">
    <location>
        <begin position="79"/>
        <end position="114"/>
    </location>
</feature>
<keyword evidence="3 4" id="KW-1015">Disulfide bond</keyword>
<keyword evidence="5" id="KW-0732">Signal</keyword>
<feature type="chain" id="PRO_5043427518" description="EGF-like domain-containing protein" evidence="5">
    <location>
        <begin position="27"/>
        <end position="689"/>
    </location>
</feature>
<dbReference type="EMBL" id="DAKRPA010000175">
    <property type="protein sequence ID" value="DAZ96183.1"/>
    <property type="molecule type" value="Genomic_DNA"/>
</dbReference>
<dbReference type="PANTHER" id="PTHR11219">
    <property type="entry name" value="TENEURIN AND N-ACETYLGLUCOSAMINE-1-PHOSPHODIESTER ALPHA-N-ACETYLGLUCOSAMINIDASE"/>
    <property type="match status" value="1"/>
</dbReference>
<feature type="domain" description="EGF-like" evidence="6">
    <location>
        <begin position="348"/>
        <end position="386"/>
    </location>
</feature>
<evidence type="ECO:0000256" key="2">
    <source>
        <dbReference type="ARBA" id="ARBA00022737"/>
    </source>
</evidence>
<evidence type="ECO:0000259" key="6">
    <source>
        <dbReference type="PROSITE" id="PS50026"/>
    </source>
</evidence>
<dbReference type="InterPro" id="IPR051216">
    <property type="entry name" value="Teneurin"/>
</dbReference>
<dbReference type="PROSITE" id="PS50026">
    <property type="entry name" value="EGF_3"/>
    <property type="match status" value="3"/>
</dbReference>
<evidence type="ECO:0000256" key="1">
    <source>
        <dbReference type="ARBA" id="ARBA00022536"/>
    </source>
</evidence>
<dbReference type="InterPro" id="IPR000742">
    <property type="entry name" value="EGF"/>
</dbReference>
<dbReference type="PROSITE" id="PS00022">
    <property type="entry name" value="EGF_1"/>
    <property type="match status" value="4"/>
</dbReference>
<keyword evidence="8" id="KW-1185">Reference proteome</keyword>
<dbReference type="PROSITE" id="PS01186">
    <property type="entry name" value="EGF_2"/>
    <property type="match status" value="3"/>
</dbReference>
<evidence type="ECO:0000256" key="4">
    <source>
        <dbReference type="PROSITE-ProRule" id="PRU00076"/>
    </source>
</evidence>
<dbReference type="PANTHER" id="PTHR11219:SF69">
    <property type="entry name" value="TENEURIN-A"/>
    <property type="match status" value="1"/>
</dbReference>
<reference evidence="7" key="1">
    <citation type="submission" date="2022-11" db="EMBL/GenBank/DDBJ databases">
        <authorList>
            <person name="Morgan W.R."/>
            <person name="Tartar A."/>
        </authorList>
    </citation>
    <scope>NUCLEOTIDE SEQUENCE</scope>
    <source>
        <strain evidence="7">ARSEF 373</strain>
    </source>
</reference>
<evidence type="ECO:0000313" key="8">
    <source>
        <dbReference type="Proteomes" id="UP001146120"/>
    </source>
</evidence>
<dbReference type="Pfam" id="PF23106">
    <property type="entry name" value="EGF_Teneurin"/>
    <property type="match status" value="1"/>
</dbReference>
<dbReference type="Gene3D" id="2.10.25.10">
    <property type="entry name" value="Laminin"/>
    <property type="match status" value="2"/>
</dbReference>
<dbReference type="PRINTS" id="PR00011">
    <property type="entry name" value="EGFLAMININ"/>
</dbReference>
<proteinExistence type="predicted"/>
<gene>
    <name evidence="7" type="ORF">N0F65_012373</name>
</gene>
<feature type="disulfide bond" evidence="4">
    <location>
        <begin position="53"/>
        <end position="62"/>
    </location>
</feature>
<accession>A0AAV2YQW2</accession>
<feature type="disulfide bond" evidence="4">
    <location>
        <begin position="376"/>
        <end position="385"/>
    </location>
</feature>
<dbReference type="Proteomes" id="UP001146120">
    <property type="component" value="Unassembled WGS sequence"/>
</dbReference>
<dbReference type="InterPro" id="IPR013111">
    <property type="entry name" value="EGF_extracell"/>
</dbReference>
<reference evidence="7" key="2">
    <citation type="journal article" date="2023" name="Microbiol Resour">
        <title>Decontamination and Annotation of the Draft Genome Sequence of the Oomycete Lagenidium giganteum ARSEF 373.</title>
        <authorList>
            <person name="Morgan W.R."/>
            <person name="Tartar A."/>
        </authorList>
    </citation>
    <scope>NUCLEOTIDE SEQUENCE</scope>
    <source>
        <strain evidence="7">ARSEF 373</strain>
    </source>
</reference>
<feature type="signal peptide" evidence="5">
    <location>
        <begin position="1"/>
        <end position="26"/>
    </location>
</feature>
<name>A0AAV2YQW2_9STRA</name>
<dbReference type="AlphaFoldDB" id="A0AAV2YQW2"/>